<reference evidence="1" key="2">
    <citation type="submission" date="2020-11" db="EMBL/GenBank/DDBJ databases">
        <authorList>
            <person name="McCartney M.A."/>
            <person name="Auch B."/>
            <person name="Kono T."/>
            <person name="Mallez S."/>
            <person name="Becker A."/>
            <person name="Gohl D.M."/>
            <person name="Silverstein K.A.T."/>
            <person name="Koren S."/>
            <person name="Bechman K.B."/>
            <person name="Herman A."/>
            <person name="Abrahante J.E."/>
            <person name="Garbe J."/>
        </authorList>
    </citation>
    <scope>NUCLEOTIDE SEQUENCE</scope>
    <source>
        <strain evidence="1">Duluth1</strain>
        <tissue evidence="1">Whole animal</tissue>
    </source>
</reference>
<keyword evidence="2" id="KW-1185">Reference proteome</keyword>
<name>A0A9D4D6V2_DREPO</name>
<organism evidence="1 2">
    <name type="scientific">Dreissena polymorpha</name>
    <name type="common">Zebra mussel</name>
    <name type="synonym">Mytilus polymorpha</name>
    <dbReference type="NCBI Taxonomy" id="45954"/>
    <lineage>
        <taxon>Eukaryota</taxon>
        <taxon>Metazoa</taxon>
        <taxon>Spiralia</taxon>
        <taxon>Lophotrochozoa</taxon>
        <taxon>Mollusca</taxon>
        <taxon>Bivalvia</taxon>
        <taxon>Autobranchia</taxon>
        <taxon>Heteroconchia</taxon>
        <taxon>Euheterodonta</taxon>
        <taxon>Imparidentia</taxon>
        <taxon>Neoheterodontei</taxon>
        <taxon>Myida</taxon>
        <taxon>Dreissenoidea</taxon>
        <taxon>Dreissenidae</taxon>
        <taxon>Dreissena</taxon>
    </lineage>
</organism>
<reference evidence="1" key="1">
    <citation type="journal article" date="2019" name="bioRxiv">
        <title>The Genome of the Zebra Mussel, Dreissena polymorpha: A Resource for Invasive Species Research.</title>
        <authorList>
            <person name="McCartney M.A."/>
            <person name="Auch B."/>
            <person name="Kono T."/>
            <person name="Mallez S."/>
            <person name="Zhang Y."/>
            <person name="Obille A."/>
            <person name="Becker A."/>
            <person name="Abrahante J.E."/>
            <person name="Garbe J."/>
            <person name="Badalamenti J.P."/>
            <person name="Herman A."/>
            <person name="Mangelson H."/>
            <person name="Liachko I."/>
            <person name="Sullivan S."/>
            <person name="Sone E.D."/>
            <person name="Koren S."/>
            <person name="Silverstein K.A.T."/>
            <person name="Beckman K.B."/>
            <person name="Gohl D.M."/>
        </authorList>
    </citation>
    <scope>NUCLEOTIDE SEQUENCE</scope>
    <source>
        <strain evidence="1">Duluth1</strain>
        <tissue evidence="1">Whole animal</tissue>
    </source>
</reference>
<protein>
    <submittedName>
        <fullName evidence="1">Uncharacterized protein</fullName>
    </submittedName>
</protein>
<dbReference type="AlphaFoldDB" id="A0A9D4D6V2"/>
<dbReference type="EMBL" id="JAIWYP010000011">
    <property type="protein sequence ID" value="KAH3738348.1"/>
    <property type="molecule type" value="Genomic_DNA"/>
</dbReference>
<accession>A0A9D4D6V2</accession>
<gene>
    <name evidence="1" type="ORF">DPMN_044982</name>
</gene>
<sequence>MNATPEISSTRASACVFRFMKLAVIAMASLPRNSFRLKPENHQIAQYAVVLL</sequence>
<dbReference type="Proteomes" id="UP000828390">
    <property type="component" value="Unassembled WGS sequence"/>
</dbReference>
<proteinExistence type="predicted"/>
<evidence type="ECO:0000313" key="2">
    <source>
        <dbReference type="Proteomes" id="UP000828390"/>
    </source>
</evidence>
<comment type="caution">
    <text evidence="1">The sequence shown here is derived from an EMBL/GenBank/DDBJ whole genome shotgun (WGS) entry which is preliminary data.</text>
</comment>
<evidence type="ECO:0000313" key="1">
    <source>
        <dbReference type="EMBL" id="KAH3738348.1"/>
    </source>
</evidence>